<name>A0A232EUM6_9HYME</name>
<feature type="compositionally biased region" description="Low complexity" evidence="24">
    <location>
        <begin position="223"/>
        <end position="238"/>
    </location>
</feature>
<feature type="compositionally biased region" description="Acidic residues" evidence="24">
    <location>
        <begin position="36"/>
        <end position="48"/>
    </location>
</feature>
<comment type="catalytic activity">
    <reaction evidence="19">
        <text>ATP + H2O = ADP + phosphate + H(+)</text>
        <dbReference type="Rhea" id="RHEA:13065"/>
        <dbReference type="ChEBI" id="CHEBI:15377"/>
        <dbReference type="ChEBI" id="CHEBI:15378"/>
        <dbReference type="ChEBI" id="CHEBI:30616"/>
        <dbReference type="ChEBI" id="CHEBI:43474"/>
        <dbReference type="ChEBI" id="CHEBI:456216"/>
    </reaction>
</comment>
<keyword evidence="4" id="KW-0235">DNA replication</keyword>
<feature type="region of interest" description="Disordered" evidence="24">
    <location>
        <begin position="28"/>
        <end position="66"/>
    </location>
</feature>
<keyword evidence="14" id="KW-0413">Isomerase</keyword>
<evidence type="ECO:0000256" key="23">
    <source>
        <dbReference type="SAM" id="Coils"/>
    </source>
</evidence>
<evidence type="ECO:0000256" key="9">
    <source>
        <dbReference type="ARBA" id="ARBA00022806"/>
    </source>
</evidence>
<evidence type="ECO:0000259" key="27">
    <source>
        <dbReference type="PROSITE" id="PS51194"/>
    </source>
</evidence>
<dbReference type="InterPro" id="IPR010997">
    <property type="entry name" value="HRDC-like_sf"/>
</dbReference>
<feature type="coiled-coil region" evidence="23">
    <location>
        <begin position="401"/>
        <end position="428"/>
    </location>
</feature>
<reference evidence="28 29" key="1">
    <citation type="journal article" date="2017" name="Curr. Biol.">
        <title>The Evolution of Venom by Co-option of Single-Copy Genes.</title>
        <authorList>
            <person name="Martinson E.O."/>
            <person name="Mrinalini"/>
            <person name="Kelkar Y.D."/>
            <person name="Chang C.H."/>
            <person name="Werren J.H."/>
        </authorList>
    </citation>
    <scope>NUCLEOTIDE SEQUENCE [LARGE SCALE GENOMIC DNA]</scope>
    <source>
        <strain evidence="28 29">Alberta</strain>
        <tissue evidence="28">Whole body</tissue>
    </source>
</reference>
<evidence type="ECO:0000256" key="3">
    <source>
        <dbReference type="ARBA" id="ARBA00005446"/>
    </source>
</evidence>
<dbReference type="PROSITE" id="PS50967">
    <property type="entry name" value="HRDC"/>
    <property type="match status" value="1"/>
</dbReference>
<keyword evidence="8" id="KW-0378">Hydrolase</keyword>
<keyword evidence="12" id="KW-0238">DNA-binding</keyword>
<dbReference type="FunFam" id="3.40.50.300:FF:000340">
    <property type="entry name" value="Bloom syndrome, RecQ helicase"/>
    <property type="match status" value="1"/>
</dbReference>
<feature type="domain" description="Helicase C-terminal" evidence="27">
    <location>
        <begin position="938"/>
        <end position="1087"/>
    </location>
</feature>
<evidence type="ECO:0000256" key="11">
    <source>
        <dbReference type="ARBA" id="ARBA00022840"/>
    </source>
</evidence>
<evidence type="ECO:0000256" key="5">
    <source>
        <dbReference type="ARBA" id="ARBA00022723"/>
    </source>
</evidence>
<organism evidence="28 29">
    <name type="scientific">Trichomalopsis sarcophagae</name>
    <dbReference type="NCBI Taxonomy" id="543379"/>
    <lineage>
        <taxon>Eukaryota</taxon>
        <taxon>Metazoa</taxon>
        <taxon>Ecdysozoa</taxon>
        <taxon>Arthropoda</taxon>
        <taxon>Hexapoda</taxon>
        <taxon>Insecta</taxon>
        <taxon>Pterygota</taxon>
        <taxon>Neoptera</taxon>
        <taxon>Endopterygota</taxon>
        <taxon>Hymenoptera</taxon>
        <taxon>Apocrita</taxon>
        <taxon>Proctotrupomorpha</taxon>
        <taxon>Chalcidoidea</taxon>
        <taxon>Pteromalidae</taxon>
        <taxon>Pteromalinae</taxon>
        <taxon>Trichomalopsis</taxon>
    </lineage>
</organism>
<evidence type="ECO:0000256" key="7">
    <source>
        <dbReference type="ARBA" id="ARBA00022763"/>
    </source>
</evidence>
<dbReference type="FunFam" id="3.40.50.300:FF:000537">
    <property type="entry name" value="Bloom syndrome RecQ-like helicase"/>
    <property type="match status" value="1"/>
</dbReference>
<feature type="domain" description="Helicase ATP-binding" evidence="26">
    <location>
        <begin position="740"/>
        <end position="915"/>
    </location>
</feature>
<dbReference type="Pfam" id="PF16124">
    <property type="entry name" value="RecQ_Zn_bind"/>
    <property type="match status" value="1"/>
</dbReference>
<dbReference type="InterPro" id="IPR004589">
    <property type="entry name" value="DNA_helicase_ATP-dep_RecQ"/>
</dbReference>
<dbReference type="InterPro" id="IPR011545">
    <property type="entry name" value="DEAD/DEAH_box_helicase_dom"/>
</dbReference>
<sequence length="1478" mass="165219">MSKKTSQQNLQPTLSGYLKKMEKKKILPKRMLISDSENEEEDENNEETDATKSNSSNLSDAIDLTNIPSGLPSQVLAVSKMDSIISINSSIDDDDFRSDRAQSPIPCIDDSVKKENFSRKAFELCTLPIKTRTLAENSSTADGTISAEGNNNYKLSTALKNDVSNFEKSTKSNVKSKLDDKNKEHDFRSLISETSSSDDEKEFQSKNIKKVQKKSQTIKKIKSSIIDSDSSSTPSPTKNGANTSFEVPTSKVFKKSARNIIDSDTSFCASPCQKLKTPCKENTSPNINKGSVSPNNVFTKAALSNSNAETNLRPLGFNGVLDKWIEATNNDSLVSGNTRLASKEKLESGKNDLKDLQIQILEKFFNAFDKIPVTTLNEFPEFDAETCHRLRSLYHRIKAKIKQTDKKLQNISIQEEEQEIEKKFAKDKQALKNLHEDSLTDYEPDQDNLLSADYDQSHKYNYNETTENKRLQSTSQPKSSQSSESPQTPPVNGQKKGRFQLKMPVKASINPVASKQIEEMMEKSLVIKPNSEELQSKTSSSQSRYLESSNDTWSNFETNNVSKKTDNHNKYDQQNNVVEQDSPNDFAMIQQMSSWSGLGKFFFLCNSIFFSDLMKLYVSGGNFSSGSSDYKMEKSLTQQLCELPDIDKNKINMISEPEYGYAQLSCNTSSQKLSQNSTNSKTESKSNSNDVVAQFIGNFKNDGISGEFDSMKYPHSREMMNVFRQKFGLYSFRPNQLQAINAAICGYDCFILMPTGGGKSLCYQLPALLTPGVTIVVSPLKSLIIDQVQKLISLDISAAHLSSSVTDEQAQSVYREMAKKEPSLKLLYLTPEKISASQKIGDALRALYERGMLARFVIDEAHCVSQWGHDFRPDYKKLQLLRKNYPKVPTMALTATATPRVRTDILHQLGMTNPKWFMSSFNRPNLHYVVTSKKGKNSTEEIIEMIKRDFRNDCGIVYCLSRKDCDSFADTMKSNGIKALSYHAGLSDHQRLEIQGRWISEQIKVVCATIAFGMGIDKPNVRFVIHATLPKSIEGYYQESGRAGRDGENAECILFYHYGDMMRHRKMIEGDSTSNWEAQKTHMDNLFKIVAFCENKTDCRRGLQLNYFGEMFDRSICIARKQTTCDNCRNQGRFVNEDVTDNAKALVTLVRDLTKQRGNSATILYVTDVYKGSNLKKVRDQGHDRHPLYGHGKSWQKNDIERLLHKLVIDGYLKENLYVNNEITCSYVGVGPKAQELMTSNSIQILLQTRREEKSASSSSVVATVTSSSSTSDNNKQDYNKGINELKQKCYTELAEIVNGIAGALDVSANSIMNMVALRVMSQQLPESEEDMLKIPHVTKANFDKYGKALLDITQKYAAERCVLLAEQQEAEKARGAAAAVASAPYIDEDDDWTEAASTSSGGGRKRKSGFGSNFNFKKFKKSTGSSKRGARSSSKSKAGSGSSGSSRGKGSSSKSRGPGLVDFSNKKQNPGRYVNLL</sequence>
<evidence type="ECO:0000259" key="26">
    <source>
        <dbReference type="PROSITE" id="PS51192"/>
    </source>
</evidence>
<dbReference type="InterPro" id="IPR014001">
    <property type="entry name" value="Helicase_ATP-bd"/>
</dbReference>
<feature type="compositionally biased region" description="Low complexity" evidence="24">
    <location>
        <begin position="472"/>
        <end position="486"/>
    </location>
</feature>
<keyword evidence="6" id="KW-0547">Nucleotide-binding</keyword>
<dbReference type="InterPro" id="IPR032284">
    <property type="entry name" value="RecQ_Zn-bd"/>
</dbReference>
<feature type="region of interest" description="Disordered" evidence="24">
    <location>
        <begin position="528"/>
        <end position="551"/>
    </location>
</feature>
<dbReference type="Proteomes" id="UP000215335">
    <property type="component" value="Unassembled WGS sequence"/>
</dbReference>
<comment type="subcellular location">
    <subcellularLocation>
        <location evidence="2">Nucleus</location>
    </subcellularLocation>
</comment>
<evidence type="ECO:0000256" key="19">
    <source>
        <dbReference type="ARBA" id="ARBA00049360"/>
    </source>
</evidence>
<dbReference type="STRING" id="543379.A0A232EUM6"/>
<comment type="cofactor">
    <cofactor evidence="1">
        <name>Zn(2+)</name>
        <dbReference type="ChEBI" id="CHEBI:29105"/>
    </cofactor>
</comment>
<dbReference type="PROSITE" id="PS51192">
    <property type="entry name" value="HELICASE_ATP_BIND_1"/>
    <property type="match status" value="1"/>
</dbReference>
<dbReference type="InterPro" id="IPR036388">
    <property type="entry name" value="WH-like_DNA-bd_sf"/>
</dbReference>
<evidence type="ECO:0000256" key="18">
    <source>
        <dbReference type="ARBA" id="ARBA00044542"/>
    </source>
</evidence>
<feature type="region of interest" description="Disordered" evidence="24">
    <location>
        <begin position="1392"/>
        <end position="1478"/>
    </location>
</feature>
<dbReference type="InterPro" id="IPR027417">
    <property type="entry name" value="P-loop_NTPase"/>
</dbReference>
<evidence type="ECO:0000256" key="1">
    <source>
        <dbReference type="ARBA" id="ARBA00001947"/>
    </source>
</evidence>
<dbReference type="Gene3D" id="1.10.10.10">
    <property type="entry name" value="Winged helix-like DNA-binding domain superfamily/Winged helix DNA-binding domain"/>
    <property type="match status" value="1"/>
</dbReference>
<accession>A0A232EUM6</accession>
<dbReference type="Pfam" id="PF00270">
    <property type="entry name" value="DEAD"/>
    <property type="match status" value="1"/>
</dbReference>
<evidence type="ECO:0000256" key="2">
    <source>
        <dbReference type="ARBA" id="ARBA00004123"/>
    </source>
</evidence>
<comment type="caution">
    <text evidence="28">The sequence shown here is derived from an EMBL/GenBank/DDBJ whole genome shotgun (WGS) entry which is preliminary data.</text>
</comment>
<comment type="similarity">
    <text evidence="3">Belongs to the helicase family. RecQ subfamily.</text>
</comment>
<evidence type="ECO:0000313" key="28">
    <source>
        <dbReference type="EMBL" id="OXU22062.1"/>
    </source>
</evidence>
<dbReference type="Gene3D" id="1.10.150.80">
    <property type="entry name" value="HRDC domain"/>
    <property type="match status" value="1"/>
</dbReference>
<dbReference type="GO" id="GO:0007131">
    <property type="term" value="P:reciprocal meiotic recombination"/>
    <property type="evidence" value="ECO:0007669"/>
    <property type="project" value="UniProtKB-ARBA"/>
</dbReference>
<keyword evidence="29" id="KW-1185">Reference proteome</keyword>
<proteinExistence type="inferred from homology"/>
<dbReference type="FunFam" id="1.10.10.10:FF:000495">
    <property type="entry name" value="RecQ family helicase MusN"/>
    <property type="match status" value="1"/>
</dbReference>
<dbReference type="Gene3D" id="3.40.50.300">
    <property type="entry name" value="P-loop containing nucleotide triphosphate hydrolases"/>
    <property type="match status" value="2"/>
</dbReference>
<evidence type="ECO:0000256" key="16">
    <source>
        <dbReference type="ARBA" id="ARBA00034617"/>
    </source>
</evidence>
<dbReference type="InterPro" id="IPR018982">
    <property type="entry name" value="RQC_domain"/>
</dbReference>
<dbReference type="EC" id="5.6.2.4" evidence="17"/>
<keyword evidence="5" id="KW-0479">Metal-binding</keyword>
<evidence type="ECO:0000256" key="24">
    <source>
        <dbReference type="SAM" id="MobiDB-lite"/>
    </source>
</evidence>
<dbReference type="InterPro" id="IPR002121">
    <property type="entry name" value="HRDC_dom"/>
</dbReference>
<dbReference type="PROSITE" id="PS00690">
    <property type="entry name" value="DEAH_ATP_HELICASE"/>
    <property type="match status" value="1"/>
</dbReference>
<dbReference type="GO" id="GO:0009378">
    <property type="term" value="F:four-way junction helicase activity"/>
    <property type="evidence" value="ECO:0007669"/>
    <property type="project" value="TreeGrafter"/>
</dbReference>
<keyword evidence="11" id="KW-0067">ATP-binding</keyword>
<dbReference type="PANTHER" id="PTHR13710:SF153">
    <property type="entry name" value="RECQ-LIKE DNA HELICASE BLM"/>
    <property type="match status" value="1"/>
</dbReference>
<evidence type="ECO:0000256" key="13">
    <source>
        <dbReference type="ARBA" id="ARBA00023204"/>
    </source>
</evidence>
<dbReference type="GO" id="GO:0005694">
    <property type="term" value="C:chromosome"/>
    <property type="evidence" value="ECO:0007669"/>
    <property type="project" value="TreeGrafter"/>
</dbReference>
<dbReference type="InterPro" id="IPR002464">
    <property type="entry name" value="DNA/RNA_helicase_DEAH_CS"/>
</dbReference>
<dbReference type="GO" id="GO:0005524">
    <property type="term" value="F:ATP binding"/>
    <property type="evidence" value="ECO:0007669"/>
    <property type="project" value="UniProtKB-KW"/>
</dbReference>
<dbReference type="Pfam" id="PF00570">
    <property type="entry name" value="HRDC"/>
    <property type="match status" value="1"/>
</dbReference>
<feature type="compositionally biased region" description="Low complexity" evidence="24">
    <location>
        <begin position="1257"/>
        <end position="1272"/>
    </location>
</feature>
<dbReference type="PROSITE" id="PS51194">
    <property type="entry name" value="HELICASE_CTER"/>
    <property type="match status" value="1"/>
</dbReference>
<evidence type="ECO:0000313" key="29">
    <source>
        <dbReference type="Proteomes" id="UP000215335"/>
    </source>
</evidence>
<evidence type="ECO:0000256" key="21">
    <source>
        <dbReference type="ARBA" id="ARBA00076065"/>
    </source>
</evidence>
<dbReference type="SMART" id="SM00956">
    <property type="entry name" value="RQC"/>
    <property type="match status" value="1"/>
</dbReference>
<protein>
    <recommendedName>
        <fullName evidence="20">RecQ-like DNA helicase BLM</fullName>
        <ecNumber evidence="17">5.6.2.4</ecNumber>
    </recommendedName>
    <alternativeName>
        <fullName evidence="21">Bloom syndrome protein homolog</fullName>
    </alternativeName>
    <alternativeName>
        <fullName evidence="18">DNA 3'-5' helicase BLM</fullName>
    </alternativeName>
    <alternativeName>
        <fullName evidence="22">RecQ helicase homolog</fullName>
    </alternativeName>
</protein>
<dbReference type="SMART" id="SM00487">
    <property type="entry name" value="DEXDc"/>
    <property type="match status" value="1"/>
</dbReference>
<dbReference type="GO" id="GO:0005737">
    <property type="term" value="C:cytoplasm"/>
    <property type="evidence" value="ECO:0007669"/>
    <property type="project" value="TreeGrafter"/>
</dbReference>
<keyword evidence="9" id="KW-0347">Helicase</keyword>
<keyword evidence="23" id="KW-0175">Coiled coil</keyword>
<dbReference type="Pfam" id="PF00271">
    <property type="entry name" value="Helicase_C"/>
    <property type="match status" value="1"/>
</dbReference>
<dbReference type="GO" id="GO:0016787">
    <property type="term" value="F:hydrolase activity"/>
    <property type="evidence" value="ECO:0007669"/>
    <property type="project" value="UniProtKB-KW"/>
</dbReference>
<dbReference type="InterPro" id="IPR036390">
    <property type="entry name" value="WH_DNA-bd_sf"/>
</dbReference>
<dbReference type="GO" id="GO:0000724">
    <property type="term" value="P:double-strand break repair via homologous recombination"/>
    <property type="evidence" value="ECO:0007669"/>
    <property type="project" value="TreeGrafter"/>
</dbReference>
<feature type="domain" description="HRDC" evidence="25">
    <location>
        <begin position="1284"/>
        <end position="1364"/>
    </location>
</feature>
<evidence type="ECO:0000256" key="14">
    <source>
        <dbReference type="ARBA" id="ARBA00023235"/>
    </source>
</evidence>
<dbReference type="CDD" id="cd18794">
    <property type="entry name" value="SF2_C_RecQ"/>
    <property type="match status" value="1"/>
</dbReference>
<feature type="compositionally biased region" description="Low complexity" evidence="24">
    <location>
        <begin position="1410"/>
        <end position="1458"/>
    </location>
</feature>
<keyword evidence="15" id="KW-0539">Nucleus</keyword>
<feature type="compositionally biased region" description="Polar residues" evidence="24">
    <location>
        <begin position="536"/>
        <end position="551"/>
    </location>
</feature>
<evidence type="ECO:0000256" key="8">
    <source>
        <dbReference type="ARBA" id="ARBA00022801"/>
    </source>
</evidence>
<dbReference type="NCBIfam" id="TIGR00614">
    <property type="entry name" value="recQ_fam"/>
    <property type="match status" value="1"/>
</dbReference>
<dbReference type="SUPFAM" id="SSF46785">
    <property type="entry name" value="Winged helix' DNA-binding domain"/>
    <property type="match status" value="1"/>
</dbReference>
<evidence type="ECO:0000256" key="10">
    <source>
        <dbReference type="ARBA" id="ARBA00022833"/>
    </source>
</evidence>
<feature type="region of interest" description="Disordered" evidence="24">
    <location>
        <begin position="462"/>
        <end position="501"/>
    </location>
</feature>
<evidence type="ECO:0000256" key="15">
    <source>
        <dbReference type="ARBA" id="ARBA00023242"/>
    </source>
</evidence>
<keyword evidence="13" id="KW-0234">DNA repair</keyword>
<keyword evidence="7" id="KW-0227">DNA damage</keyword>
<dbReference type="InterPro" id="IPR044876">
    <property type="entry name" value="HRDC_dom_sf"/>
</dbReference>
<feature type="compositionally biased region" description="Basic residues" evidence="24">
    <location>
        <begin position="207"/>
        <end position="222"/>
    </location>
</feature>
<dbReference type="SUPFAM" id="SSF47819">
    <property type="entry name" value="HRDC-like"/>
    <property type="match status" value="1"/>
</dbReference>
<evidence type="ECO:0000256" key="22">
    <source>
        <dbReference type="ARBA" id="ARBA00076271"/>
    </source>
</evidence>
<evidence type="ECO:0000259" key="25">
    <source>
        <dbReference type="PROSITE" id="PS50967"/>
    </source>
</evidence>
<comment type="catalytic activity">
    <reaction evidence="16">
        <text>Couples ATP hydrolysis with the unwinding of duplex DNA by translocating in the 3'-5' direction.</text>
        <dbReference type="EC" id="5.6.2.4"/>
    </reaction>
</comment>
<dbReference type="GO" id="GO:0005634">
    <property type="term" value="C:nucleus"/>
    <property type="evidence" value="ECO:0007669"/>
    <property type="project" value="UniProtKB-SubCell"/>
</dbReference>
<dbReference type="GO" id="GO:0006260">
    <property type="term" value="P:DNA replication"/>
    <property type="evidence" value="ECO:0007669"/>
    <property type="project" value="UniProtKB-KW"/>
</dbReference>
<dbReference type="GO" id="GO:0003677">
    <property type="term" value="F:DNA binding"/>
    <property type="evidence" value="ECO:0007669"/>
    <property type="project" value="UniProtKB-KW"/>
</dbReference>
<dbReference type="GO" id="GO:0043138">
    <property type="term" value="F:3'-5' DNA helicase activity"/>
    <property type="evidence" value="ECO:0007669"/>
    <property type="project" value="UniProtKB-EC"/>
</dbReference>
<evidence type="ECO:0000256" key="20">
    <source>
        <dbReference type="ARBA" id="ARBA00073450"/>
    </source>
</evidence>
<dbReference type="EMBL" id="NNAY01002107">
    <property type="protein sequence ID" value="OXU22062.1"/>
    <property type="molecule type" value="Genomic_DNA"/>
</dbReference>
<evidence type="ECO:0000256" key="6">
    <source>
        <dbReference type="ARBA" id="ARBA00022741"/>
    </source>
</evidence>
<dbReference type="SMART" id="SM00341">
    <property type="entry name" value="HRDC"/>
    <property type="match status" value="1"/>
</dbReference>
<gene>
    <name evidence="28" type="ORF">TSAR_006627</name>
</gene>
<evidence type="ECO:0000256" key="12">
    <source>
        <dbReference type="ARBA" id="ARBA00023125"/>
    </source>
</evidence>
<dbReference type="PANTHER" id="PTHR13710">
    <property type="entry name" value="DNA HELICASE RECQ FAMILY MEMBER"/>
    <property type="match status" value="1"/>
</dbReference>
<dbReference type="SMART" id="SM00490">
    <property type="entry name" value="HELICc"/>
    <property type="match status" value="1"/>
</dbReference>
<evidence type="ECO:0000256" key="4">
    <source>
        <dbReference type="ARBA" id="ARBA00022705"/>
    </source>
</evidence>
<dbReference type="InterPro" id="IPR001650">
    <property type="entry name" value="Helicase_C-like"/>
</dbReference>
<keyword evidence="10" id="KW-0862">Zinc</keyword>
<feature type="region of interest" description="Disordered" evidence="24">
    <location>
        <begin position="188"/>
        <end position="245"/>
    </location>
</feature>
<dbReference type="SUPFAM" id="SSF52540">
    <property type="entry name" value="P-loop containing nucleoside triphosphate hydrolases"/>
    <property type="match status" value="1"/>
</dbReference>
<dbReference type="OrthoDB" id="10261556at2759"/>
<feature type="region of interest" description="Disordered" evidence="24">
    <location>
        <begin position="1257"/>
        <end position="1277"/>
    </location>
</feature>
<evidence type="ECO:0000256" key="17">
    <source>
        <dbReference type="ARBA" id="ARBA00034808"/>
    </source>
</evidence>
<dbReference type="Pfam" id="PF09382">
    <property type="entry name" value="RQC"/>
    <property type="match status" value="1"/>
</dbReference>
<dbReference type="GO" id="GO:0046872">
    <property type="term" value="F:metal ion binding"/>
    <property type="evidence" value="ECO:0007669"/>
    <property type="project" value="UniProtKB-KW"/>
</dbReference>